<evidence type="ECO:0000256" key="11">
    <source>
        <dbReference type="ARBA" id="ARBA00022741"/>
    </source>
</evidence>
<dbReference type="SUPFAM" id="SSF49899">
    <property type="entry name" value="Concanavalin A-like lectins/glucanases"/>
    <property type="match status" value="1"/>
</dbReference>
<protein>
    <recommendedName>
        <fullName evidence="4">non-specific serine/threonine protein kinase</fullName>
        <ecNumber evidence="4">2.7.11.1</ecNumber>
    </recommendedName>
</protein>
<organism evidence="24 25">
    <name type="scientific">Ceratodon purpureus</name>
    <name type="common">Fire moss</name>
    <name type="synonym">Dicranum purpureum</name>
    <dbReference type="NCBI Taxonomy" id="3225"/>
    <lineage>
        <taxon>Eukaryota</taxon>
        <taxon>Viridiplantae</taxon>
        <taxon>Streptophyta</taxon>
        <taxon>Embryophyta</taxon>
        <taxon>Bryophyta</taxon>
        <taxon>Bryophytina</taxon>
        <taxon>Bryopsida</taxon>
        <taxon>Dicranidae</taxon>
        <taxon>Pseudoditrichales</taxon>
        <taxon>Ditrichaceae</taxon>
        <taxon>Ceratodon</taxon>
    </lineage>
</organism>
<dbReference type="CDD" id="cd14066">
    <property type="entry name" value="STKc_IRAK"/>
    <property type="match status" value="1"/>
</dbReference>
<keyword evidence="14 22" id="KW-1133">Transmembrane helix</keyword>
<evidence type="ECO:0000256" key="20">
    <source>
        <dbReference type="PROSITE-ProRule" id="PRU10141"/>
    </source>
</evidence>
<dbReference type="Pfam" id="PF00139">
    <property type="entry name" value="Lectin_legB"/>
    <property type="match status" value="1"/>
</dbReference>
<evidence type="ECO:0000256" key="10">
    <source>
        <dbReference type="ARBA" id="ARBA00022734"/>
    </source>
</evidence>
<dbReference type="InterPro" id="IPR008271">
    <property type="entry name" value="Ser/Thr_kinase_AS"/>
</dbReference>
<evidence type="ECO:0000256" key="9">
    <source>
        <dbReference type="ARBA" id="ARBA00022729"/>
    </source>
</evidence>
<feature type="region of interest" description="Disordered" evidence="21">
    <location>
        <begin position="747"/>
        <end position="798"/>
    </location>
</feature>
<evidence type="ECO:0000256" key="18">
    <source>
        <dbReference type="ARBA" id="ARBA00047899"/>
    </source>
</evidence>
<evidence type="ECO:0000256" key="15">
    <source>
        <dbReference type="ARBA" id="ARBA00023136"/>
    </source>
</evidence>
<dbReference type="PANTHER" id="PTHR27007">
    <property type="match status" value="1"/>
</dbReference>
<dbReference type="GO" id="GO:0005524">
    <property type="term" value="F:ATP binding"/>
    <property type="evidence" value="ECO:0007669"/>
    <property type="project" value="UniProtKB-UniRule"/>
</dbReference>
<comment type="similarity">
    <text evidence="3">In the C-terminal section; belongs to the protein kinase superfamily. Ser/Thr protein kinase family.</text>
</comment>
<feature type="transmembrane region" description="Helical" evidence="22">
    <location>
        <begin position="21"/>
        <end position="42"/>
    </location>
</feature>
<evidence type="ECO:0000256" key="12">
    <source>
        <dbReference type="ARBA" id="ARBA00022777"/>
    </source>
</evidence>
<dbReference type="EC" id="2.7.11.1" evidence="4"/>
<dbReference type="Gene3D" id="1.10.510.10">
    <property type="entry name" value="Transferase(Phosphotransferase) domain 1"/>
    <property type="match status" value="1"/>
</dbReference>
<keyword evidence="5" id="KW-1003">Cell membrane</keyword>
<feature type="transmembrane region" description="Helical" evidence="22">
    <location>
        <begin position="314"/>
        <end position="337"/>
    </location>
</feature>
<comment type="caution">
    <text evidence="24">The sequence shown here is derived from an EMBL/GenBank/DDBJ whole genome shotgun (WGS) entry which is preliminary data.</text>
</comment>
<evidence type="ECO:0000256" key="7">
    <source>
        <dbReference type="ARBA" id="ARBA00022679"/>
    </source>
</evidence>
<dbReference type="FunFam" id="1.10.510.10:FF:000240">
    <property type="entry name" value="Lectin-domain containing receptor kinase A4.3"/>
    <property type="match status" value="1"/>
</dbReference>
<evidence type="ECO:0000259" key="23">
    <source>
        <dbReference type="PROSITE" id="PS50011"/>
    </source>
</evidence>
<evidence type="ECO:0000256" key="5">
    <source>
        <dbReference type="ARBA" id="ARBA00022475"/>
    </source>
</evidence>
<dbReference type="InterPro" id="IPR001220">
    <property type="entry name" value="Legume_lectin_dom"/>
</dbReference>
<keyword evidence="16" id="KW-0675">Receptor</keyword>
<accession>A0A8T0ILP9</accession>
<dbReference type="EMBL" id="CM026423">
    <property type="protein sequence ID" value="KAG0583801.1"/>
    <property type="molecule type" value="Genomic_DNA"/>
</dbReference>
<evidence type="ECO:0000256" key="16">
    <source>
        <dbReference type="ARBA" id="ARBA00023170"/>
    </source>
</evidence>
<dbReference type="GO" id="GO:0005886">
    <property type="term" value="C:plasma membrane"/>
    <property type="evidence" value="ECO:0007669"/>
    <property type="project" value="UniProtKB-SubCell"/>
</dbReference>
<evidence type="ECO:0000313" key="25">
    <source>
        <dbReference type="Proteomes" id="UP000822688"/>
    </source>
</evidence>
<evidence type="ECO:0000256" key="19">
    <source>
        <dbReference type="ARBA" id="ARBA00048679"/>
    </source>
</evidence>
<evidence type="ECO:0000256" key="2">
    <source>
        <dbReference type="ARBA" id="ARBA00008536"/>
    </source>
</evidence>
<comment type="similarity">
    <text evidence="2">In the N-terminal section; belongs to the leguminous lectin family.</text>
</comment>
<dbReference type="InterPro" id="IPR050528">
    <property type="entry name" value="L-type_Lectin-RKs"/>
</dbReference>
<comment type="catalytic activity">
    <reaction evidence="18">
        <text>L-threonyl-[protein] + ATP = O-phospho-L-threonyl-[protein] + ADP + H(+)</text>
        <dbReference type="Rhea" id="RHEA:46608"/>
        <dbReference type="Rhea" id="RHEA-COMP:11060"/>
        <dbReference type="Rhea" id="RHEA-COMP:11605"/>
        <dbReference type="ChEBI" id="CHEBI:15378"/>
        <dbReference type="ChEBI" id="CHEBI:30013"/>
        <dbReference type="ChEBI" id="CHEBI:30616"/>
        <dbReference type="ChEBI" id="CHEBI:61977"/>
        <dbReference type="ChEBI" id="CHEBI:456216"/>
        <dbReference type="EC" id="2.7.11.1"/>
    </reaction>
</comment>
<dbReference type="SMART" id="SM00220">
    <property type="entry name" value="S_TKc"/>
    <property type="match status" value="1"/>
</dbReference>
<evidence type="ECO:0000256" key="1">
    <source>
        <dbReference type="ARBA" id="ARBA00004251"/>
    </source>
</evidence>
<evidence type="ECO:0000256" key="14">
    <source>
        <dbReference type="ARBA" id="ARBA00022989"/>
    </source>
</evidence>
<dbReference type="GO" id="GO:0030246">
    <property type="term" value="F:carbohydrate binding"/>
    <property type="evidence" value="ECO:0007669"/>
    <property type="project" value="UniProtKB-KW"/>
</dbReference>
<feature type="compositionally biased region" description="Polar residues" evidence="21">
    <location>
        <begin position="761"/>
        <end position="772"/>
    </location>
</feature>
<dbReference type="GO" id="GO:0004674">
    <property type="term" value="F:protein serine/threonine kinase activity"/>
    <property type="evidence" value="ECO:0007669"/>
    <property type="project" value="UniProtKB-KW"/>
</dbReference>
<evidence type="ECO:0000256" key="6">
    <source>
        <dbReference type="ARBA" id="ARBA00022527"/>
    </source>
</evidence>
<name>A0A8T0ILP9_CERPU</name>
<comment type="catalytic activity">
    <reaction evidence="19">
        <text>L-seryl-[protein] + ATP = O-phospho-L-seryl-[protein] + ADP + H(+)</text>
        <dbReference type="Rhea" id="RHEA:17989"/>
        <dbReference type="Rhea" id="RHEA-COMP:9863"/>
        <dbReference type="Rhea" id="RHEA-COMP:11604"/>
        <dbReference type="ChEBI" id="CHEBI:15378"/>
        <dbReference type="ChEBI" id="CHEBI:29999"/>
        <dbReference type="ChEBI" id="CHEBI:30616"/>
        <dbReference type="ChEBI" id="CHEBI:83421"/>
        <dbReference type="ChEBI" id="CHEBI:456216"/>
        <dbReference type="EC" id="2.7.11.1"/>
    </reaction>
</comment>
<evidence type="ECO:0000256" key="17">
    <source>
        <dbReference type="ARBA" id="ARBA00023180"/>
    </source>
</evidence>
<keyword evidence="25" id="KW-1185">Reference proteome</keyword>
<keyword evidence="7" id="KW-0808">Transferase</keyword>
<dbReference type="PROSITE" id="PS00108">
    <property type="entry name" value="PROTEIN_KINASE_ST"/>
    <property type="match status" value="1"/>
</dbReference>
<dbReference type="PROSITE" id="PS51257">
    <property type="entry name" value="PROKAR_LIPOPROTEIN"/>
    <property type="match status" value="1"/>
</dbReference>
<evidence type="ECO:0000313" key="24">
    <source>
        <dbReference type="EMBL" id="KAG0583801.1"/>
    </source>
</evidence>
<dbReference type="AlphaFoldDB" id="A0A8T0ILP9"/>
<dbReference type="Gene3D" id="2.60.120.200">
    <property type="match status" value="1"/>
</dbReference>
<dbReference type="InterPro" id="IPR000719">
    <property type="entry name" value="Prot_kinase_dom"/>
</dbReference>
<evidence type="ECO:0000256" key="8">
    <source>
        <dbReference type="ARBA" id="ARBA00022692"/>
    </source>
</evidence>
<dbReference type="CDD" id="cd06899">
    <property type="entry name" value="lectin_legume_LecRK_Arcelin_ConA"/>
    <property type="match status" value="1"/>
</dbReference>
<sequence length="798" mass="88050">MVTARSDLTIKSRAMATYFHLVFACLLLEVQIILRSFVFAQAQNTNFTFPYFNTTDGFLMVNDTRHDADNSSFLMNSIGTANAIASCGRLLYSEKVRMKDPTSGEVASFQTTFTFQMTGENSSYSDQGFLPGEGMAFTFARNTTIVGLDGGASLCLLKEVDNGQASNRLFAVEFDSYFNPSYNDSSDSHIGVNVNSMNSTWYYNLCGFWGQVNCSSLCNGGYYTAWIDYNSTLEMLEVYLVTGISFDEKPAMPQIVAQPLSLSDILDDYMYIGFSASSGSGLGEVHEIRSWKFTNSMCLVENVAVHSSKRRKDAIIVGVSVGAVGAFLFLGVVFVSYRRRASYRNQDKVNFVDPNHMLPMFSYKVLSKATKNFSKSEFLGSGGFGAVYKGTLPSGAQVAVKRLRMESRHGEESFQAEVVSLSHIRHRNLVKLRGWCHEEDQLLLVYDFMSHGSLNEWLFHFSKHIGEGSLNLKDCKALPLVLRHSILSGVAAALAYLHEECPQCVLHRDIKSSNVLLDGDWNAYLGDFGLARVVDHQKMEKTTMMAGTFGYMAPEMPHTGKATKESDVYSFGVLMLEVMSGKRALEMGAIEQGEGVLVDRVWRAHEAGNILEVADSRLEAIFPHPHTHKNPPYLVDDFTPEASLILASTEDTTPAVDPALTSAPDIAALDEKKLLIKNLLHLGLLCCNPNPEDRPSMRTVSQLLPQLLQSPEDMEMSLPPLSDFRPHAYYSQRSVLSEGVVTIPWSSWSSSNGPSVRDSAQGLSQSMSTPPFSSAASSRDRANSMLASSAAPYASTWS</sequence>
<keyword evidence="10" id="KW-0430">Lectin</keyword>
<evidence type="ECO:0000256" key="22">
    <source>
        <dbReference type="SAM" id="Phobius"/>
    </source>
</evidence>
<feature type="domain" description="Protein kinase" evidence="23">
    <location>
        <begin position="373"/>
        <end position="707"/>
    </location>
</feature>
<keyword evidence="6" id="KW-0723">Serine/threonine-protein kinase</keyword>
<keyword evidence="17" id="KW-0325">Glycoprotein</keyword>
<evidence type="ECO:0000256" key="13">
    <source>
        <dbReference type="ARBA" id="ARBA00022840"/>
    </source>
</evidence>
<dbReference type="InterPro" id="IPR011009">
    <property type="entry name" value="Kinase-like_dom_sf"/>
</dbReference>
<dbReference type="GO" id="GO:0002229">
    <property type="term" value="P:defense response to oomycetes"/>
    <property type="evidence" value="ECO:0007669"/>
    <property type="project" value="UniProtKB-ARBA"/>
</dbReference>
<keyword evidence="13 20" id="KW-0067">ATP-binding</keyword>
<dbReference type="Pfam" id="PF00069">
    <property type="entry name" value="Pkinase"/>
    <property type="match status" value="1"/>
</dbReference>
<dbReference type="Gene3D" id="3.30.200.20">
    <property type="entry name" value="Phosphorylase Kinase, domain 1"/>
    <property type="match status" value="1"/>
</dbReference>
<comment type="subcellular location">
    <subcellularLocation>
        <location evidence="1">Cell membrane</location>
        <topology evidence="1">Single-pass type I membrane protein</topology>
    </subcellularLocation>
</comment>
<dbReference type="FunFam" id="3.30.200.20:FF:000542">
    <property type="entry name" value="Receptor-like serine/threonine-protein kinase At4g25390"/>
    <property type="match status" value="1"/>
</dbReference>
<dbReference type="Proteomes" id="UP000822688">
    <property type="component" value="Chromosome 3"/>
</dbReference>
<keyword evidence="15 22" id="KW-0472">Membrane</keyword>
<keyword evidence="11 20" id="KW-0547">Nucleotide-binding</keyword>
<keyword evidence="12" id="KW-0418">Kinase</keyword>
<proteinExistence type="inferred from homology"/>
<evidence type="ECO:0000256" key="21">
    <source>
        <dbReference type="SAM" id="MobiDB-lite"/>
    </source>
</evidence>
<dbReference type="SUPFAM" id="SSF56112">
    <property type="entry name" value="Protein kinase-like (PK-like)"/>
    <property type="match status" value="1"/>
</dbReference>
<gene>
    <name evidence="24" type="ORF">KC19_3G164300</name>
</gene>
<evidence type="ECO:0000256" key="4">
    <source>
        <dbReference type="ARBA" id="ARBA00012513"/>
    </source>
</evidence>
<dbReference type="InterPro" id="IPR013320">
    <property type="entry name" value="ConA-like_dom_sf"/>
</dbReference>
<keyword evidence="8 22" id="KW-0812">Transmembrane</keyword>
<dbReference type="PROSITE" id="PS50011">
    <property type="entry name" value="PROTEIN_KINASE_DOM"/>
    <property type="match status" value="1"/>
</dbReference>
<reference evidence="24" key="1">
    <citation type="submission" date="2020-06" db="EMBL/GenBank/DDBJ databases">
        <title>WGS assembly of Ceratodon purpureus strain R40.</title>
        <authorList>
            <person name="Carey S.B."/>
            <person name="Jenkins J."/>
            <person name="Shu S."/>
            <person name="Lovell J.T."/>
            <person name="Sreedasyam A."/>
            <person name="Maumus F."/>
            <person name="Tiley G.P."/>
            <person name="Fernandez-Pozo N."/>
            <person name="Barry K."/>
            <person name="Chen C."/>
            <person name="Wang M."/>
            <person name="Lipzen A."/>
            <person name="Daum C."/>
            <person name="Saski C.A."/>
            <person name="Payton A.C."/>
            <person name="Mcbreen J.C."/>
            <person name="Conrad R.E."/>
            <person name="Kollar L.M."/>
            <person name="Olsson S."/>
            <person name="Huttunen S."/>
            <person name="Landis J.B."/>
            <person name="Wickett N.J."/>
            <person name="Johnson M.G."/>
            <person name="Rensing S.A."/>
            <person name="Grimwood J."/>
            <person name="Schmutz J."/>
            <person name="Mcdaniel S.F."/>
        </authorList>
    </citation>
    <scope>NUCLEOTIDE SEQUENCE</scope>
    <source>
        <strain evidence="24">R40</strain>
    </source>
</reference>
<feature type="binding site" evidence="20">
    <location>
        <position position="401"/>
    </location>
    <ligand>
        <name>ATP</name>
        <dbReference type="ChEBI" id="CHEBI:30616"/>
    </ligand>
</feature>
<keyword evidence="9" id="KW-0732">Signal</keyword>
<dbReference type="InterPro" id="IPR017441">
    <property type="entry name" value="Protein_kinase_ATP_BS"/>
</dbReference>
<dbReference type="PROSITE" id="PS00107">
    <property type="entry name" value="PROTEIN_KINASE_ATP"/>
    <property type="match status" value="1"/>
</dbReference>
<evidence type="ECO:0000256" key="3">
    <source>
        <dbReference type="ARBA" id="ARBA00010217"/>
    </source>
</evidence>